<dbReference type="InterPro" id="IPR050832">
    <property type="entry name" value="Bact_Acetyltransf"/>
</dbReference>
<dbReference type="Pfam" id="PF00583">
    <property type="entry name" value="Acetyltransf_1"/>
    <property type="match status" value="1"/>
</dbReference>
<accession>A0A1G9ZS52</accession>
<protein>
    <submittedName>
        <fullName evidence="5">L-amino acid N-acyltransferase YncA</fullName>
    </submittedName>
</protein>
<reference evidence="6" key="1">
    <citation type="submission" date="2016-10" db="EMBL/GenBank/DDBJ databases">
        <authorList>
            <person name="Varghese N."/>
            <person name="Submissions S."/>
        </authorList>
    </citation>
    <scope>NUCLEOTIDE SEQUENCE [LARGE SCALE GENOMIC DNA]</scope>
    <source>
        <strain evidence="6">CGMCC 4.7042</strain>
    </source>
</reference>
<evidence type="ECO:0000256" key="2">
    <source>
        <dbReference type="ARBA" id="ARBA00023315"/>
    </source>
</evidence>
<sequence>MSTHGTPPRGPGGHRPAPAGPARILVREMADADCEAVAAVRVGGWRHAYAGLMPQSYLDAMDVSEDAERRRAHLAAAGAAGVVHLVAEHAGEVAGWGCYGPYREEGTTTADGEVYALYVRPERIGTGLGRALMDALLARAESDGRPALLLWVLEENARARRFYEKAGFLPDGAEEPFEVDGVAGPEVRYGRRLSAAEAAADRRG</sequence>
<evidence type="ECO:0000256" key="3">
    <source>
        <dbReference type="SAM" id="MobiDB-lite"/>
    </source>
</evidence>
<evidence type="ECO:0000313" key="5">
    <source>
        <dbReference type="EMBL" id="SDN24442.1"/>
    </source>
</evidence>
<evidence type="ECO:0000313" key="6">
    <source>
        <dbReference type="Proteomes" id="UP000199063"/>
    </source>
</evidence>
<dbReference type="SUPFAM" id="SSF55729">
    <property type="entry name" value="Acyl-CoA N-acyltransferases (Nat)"/>
    <property type="match status" value="1"/>
</dbReference>
<gene>
    <name evidence="5" type="ORF">SAMN05444921_122100</name>
</gene>
<organism evidence="5 6">
    <name type="scientific">Streptomyces wuyuanensis</name>
    <dbReference type="NCBI Taxonomy" id="1196353"/>
    <lineage>
        <taxon>Bacteria</taxon>
        <taxon>Bacillati</taxon>
        <taxon>Actinomycetota</taxon>
        <taxon>Actinomycetes</taxon>
        <taxon>Kitasatosporales</taxon>
        <taxon>Streptomycetaceae</taxon>
        <taxon>Streptomyces</taxon>
    </lineage>
</organism>
<dbReference type="PANTHER" id="PTHR43877">
    <property type="entry name" value="AMINOALKYLPHOSPHONATE N-ACETYLTRANSFERASE-RELATED-RELATED"/>
    <property type="match status" value="1"/>
</dbReference>
<dbReference type="Proteomes" id="UP000199063">
    <property type="component" value="Unassembled WGS sequence"/>
</dbReference>
<keyword evidence="2 5" id="KW-0012">Acyltransferase</keyword>
<name>A0A1G9ZS52_9ACTN</name>
<evidence type="ECO:0000259" key="4">
    <source>
        <dbReference type="PROSITE" id="PS51186"/>
    </source>
</evidence>
<dbReference type="CDD" id="cd04301">
    <property type="entry name" value="NAT_SF"/>
    <property type="match status" value="1"/>
</dbReference>
<dbReference type="OrthoDB" id="5243635at2"/>
<dbReference type="PROSITE" id="PS51186">
    <property type="entry name" value="GNAT"/>
    <property type="match status" value="1"/>
</dbReference>
<evidence type="ECO:0000256" key="1">
    <source>
        <dbReference type="ARBA" id="ARBA00022679"/>
    </source>
</evidence>
<keyword evidence="1 5" id="KW-0808">Transferase</keyword>
<dbReference type="GeneID" id="40832873"/>
<dbReference type="Gene3D" id="3.40.630.30">
    <property type="match status" value="1"/>
</dbReference>
<feature type="region of interest" description="Disordered" evidence="3">
    <location>
        <begin position="1"/>
        <end position="20"/>
    </location>
</feature>
<dbReference type="STRING" id="1196353.SAMN05444921_122100"/>
<feature type="domain" description="N-acetyltransferase" evidence="4">
    <location>
        <begin position="24"/>
        <end position="194"/>
    </location>
</feature>
<dbReference type="RefSeq" id="WP_093659772.1">
    <property type="nucleotide sequence ID" value="NZ_FNHI01000022.1"/>
</dbReference>
<proteinExistence type="predicted"/>
<dbReference type="InterPro" id="IPR000182">
    <property type="entry name" value="GNAT_dom"/>
</dbReference>
<dbReference type="AlphaFoldDB" id="A0A1G9ZS52"/>
<keyword evidence="6" id="KW-1185">Reference proteome</keyword>
<dbReference type="InterPro" id="IPR016181">
    <property type="entry name" value="Acyl_CoA_acyltransferase"/>
</dbReference>
<dbReference type="EMBL" id="FNHI01000022">
    <property type="protein sequence ID" value="SDN24442.1"/>
    <property type="molecule type" value="Genomic_DNA"/>
</dbReference>
<dbReference type="GO" id="GO:0016747">
    <property type="term" value="F:acyltransferase activity, transferring groups other than amino-acyl groups"/>
    <property type="evidence" value="ECO:0007669"/>
    <property type="project" value="InterPro"/>
</dbReference>